<reference evidence="1" key="1">
    <citation type="submission" date="2020-06" db="EMBL/GenBank/DDBJ databases">
        <authorList>
            <person name="Li T."/>
            <person name="Hu X."/>
            <person name="Zhang T."/>
            <person name="Song X."/>
            <person name="Zhang H."/>
            <person name="Dai N."/>
            <person name="Sheng W."/>
            <person name="Hou X."/>
            <person name="Wei L."/>
        </authorList>
    </citation>
    <scope>NUCLEOTIDE SEQUENCE</scope>
    <source>
        <strain evidence="1">G02</strain>
        <tissue evidence="1">Leaf</tissue>
    </source>
</reference>
<dbReference type="PANTHER" id="PTHR47592">
    <property type="entry name" value="PBF68 PROTEIN"/>
    <property type="match status" value="1"/>
</dbReference>
<comment type="caution">
    <text evidence="1">The sequence shown here is derived from an EMBL/GenBank/DDBJ whole genome shotgun (WGS) entry which is preliminary data.</text>
</comment>
<organism evidence="1">
    <name type="scientific">Sesamum radiatum</name>
    <name type="common">Black benniseed</name>
    <dbReference type="NCBI Taxonomy" id="300843"/>
    <lineage>
        <taxon>Eukaryota</taxon>
        <taxon>Viridiplantae</taxon>
        <taxon>Streptophyta</taxon>
        <taxon>Embryophyta</taxon>
        <taxon>Tracheophyta</taxon>
        <taxon>Spermatophyta</taxon>
        <taxon>Magnoliopsida</taxon>
        <taxon>eudicotyledons</taxon>
        <taxon>Gunneridae</taxon>
        <taxon>Pentapetalae</taxon>
        <taxon>asterids</taxon>
        <taxon>lamiids</taxon>
        <taxon>Lamiales</taxon>
        <taxon>Pedaliaceae</taxon>
        <taxon>Sesamum</taxon>
    </lineage>
</organism>
<dbReference type="PANTHER" id="PTHR47592:SF27">
    <property type="entry name" value="OS08G0421700 PROTEIN"/>
    <property type="match status" value="1"/>
</dbReference>
<sequence length="199" mass="22801">MKGLLKVIQVTRPEPTDTNLRTAEIVQWTKKDQIGRGAILSTLSDTLFDVYYSDSYTAKSLWNELDQKYNIEEQGLEKYSISKFMRYHMVEDRSVTEQTHEIINLELALANGEMRFPEKFLVMSIVDKISHILKIFGMTLKHQKGRLFLDDFMIVISIGEEHRKQTHKISAINDRTVSMGNSSTAKVLGIGSVNLKFPS</sequence>
<protein>
    <submittedName>
        <fullName evidence="1">Uncharacterized protein</fullName>
    </submittedName>
</protein>
<proteinExistence type="predicted"/>
<accession>A0AAW2S5U6</accession>
<dbReference type="AlphaFoldDB" id="A0AAW2S5U6"/>
<gene>
    <name evidence="1" type="ORF">Sradi_2669400</name>
</gene>
<dbReference type="Pfam" id="PF14223">
    <property type="entry name" value="Retrotran_gag_2"/>
    <property type="match status" value="1"/>
</dbReference>
<reference evidence="1" key="2">
    <citation type="journal article" date="2024" name="Plant">
        <title>Genomic evolution and insights into agronomic trait innovations of Sesamum species.</title>
        <authorList>
            <person name="Miao H."/>
            <person name="Wang L."/>
            <person name="Qu L."/>
            <person name="Liu H."/>
            <person name="Sun Y."/>
            <person name="Le M."/>
            <person name="Wang Q."/>
            <person name="Wei S."/>
            <person name="Zheng Y."/>
            <person name="Lin W."/>
            <person name="Duan Y."/>
            <person name="Cao H."/>
            <person name="Xiong S."/>
            <person name="Wang X."/>
            <person name="Wei L."/>
            <person name="Li C."/>
            <person name="Ma Q."/>
            <person name="Ju M."/>
            <person name="Zhao R."/>
            <person name="Li G."/>
            <person name="Mu C."/>
            <person name="Tian Q."/>
            <person name="Mei H."/>
            <person name="Zhang T."/>
            <person name="Gao T."/>
            <person name="Zhang H."/>
        </authorList>
    </citation>
    <scope>NUCLEOTIDE SEQUENCE</scope>
    <source>
        <strain evidence="1">G02</strain>
    </source>
</reference>
<name>A0AAW2S5U6_SESRA</name>
<dbReference type="EMBL" id="JACGWJ010000011">
    <property type="protein sequence ID" value="KAL0387876.1"/>
    <property type="molecule type" value="Genomic_DNA"/>
</dbReference>
<evidence type="ECO:0000313" key="1">
    <source>
        <dbReference type="EMBL" id="KAL0387876.1"/>
    </source>
</evidence>